<keyword evidence="4" id="KW-1185">Reference proteome</keyword>
<protein>
    <submittedName>
        <fullName evidence="3">Uncharacterized protein</fullName>
    </submittedName>
</protein>
<reference evidence="3 4" key="1">
    <citation type="submission" date="2016-05" db="EMBL/GenBank/DDBJ databases">
        <title>Genome sequencing reveals origins of a unique bacterial endosymbiosis in the earliest lineages of terrestrial Fungi.</title>
        <authorList>
            <consortium name="DOE Joint Genome Institute"/>
            <person name="Uehling J."/>
            <person name="Gryganskyi A."/>
            <person name="Hameed K."/>
            <person name="Tschaplinski T."/>
            <person name="Misztal P."/>
            <person name="Wu S."/>
            <person name="Desiro A."/>
            <person name="Vande Pol N."/>
            <person name="Du Z.-Y."/>
            <person name="Zienkiewicz A."/>
            <person name="Zienkiewicz K."/>
            <person name="Morin E."/>
            <person name="Tisserant E."/>
            <person name="Splivallo R."/>
            <person name="Hainaut M."/>
            <person name="Henrissat B."/>
            <person name="Ohm R."/>
            <person name="Kuo A."/>
            <person name="Yan J."/>
            <person name="Lipzen A."/>
            <person name="Nolan M."/>
            <person name="Labutti K."/>
            <person name="Barry K."/>
            <person name="Goldstein A."/>
            <person name="Labbe J."/>
            <person name="Schadt C."/>
            <person name="Tuskan G."/>
            <person name="Grigoriev I."/>
            <person name="Martin F."/>
            <person name="Vilgalys R."/>
            <person name="Bonito G."/>
        </authorList>
    </citation>
    <scope>NUCLEOTIDE SEQUENCE [LARGE SCALE GENOMIC DNA]</scope>
    <source>
        <strain evidence="3 4">AG-77</strain>
    </source>
</reference>
<evidence type="ECO:0000313" key="4">
    <source>
        <dbReference type="Proteomes" id="UP000078512"/>
    </source>
</evidence>
<keyword evidence="2" id="KW-0812">Transmembrane</keyword>
<feature type="compositionally biased region" description="Basic and acidic residues" evidence="1">
    <location>
        <begin position="1"/>
        <end position="18"/>
    </location>
</feature>
<proteinExistence type="predicted"/>
<dbReference type="AlphaFoldDB" id="A0A197JI87"/>
<evidence type="ECO:0000313" key="3">
    <source>
        <dbReference type="EMBL" id="OAQ24907.1"/>
    </source>
</evidence>
<sequence>MTAKKGSLDFQHKSRSTPESEPTWTGGKKESIAITGVEEKGSTQECTKLDEEGGDGVVVVFNVGPHVVISGIFRFYFCILVTVINGGSRSFTPWVFSIAVGVMVFYNDISVEGFTMFNPKVF</sequence>
<organism evidence="3 4">
    <name type="scientific">Linnemannia elongata AG-77</name>
    <dbReference type="NCBI Taxonomy" id="1314771"/>
    <lineage>
        <taxon>Eukaryota</taxon>
        <taxon>Fungi</taxon>
        <taxon>Fungi incertae sedis</taxon>
        <taxon>Mucoromycota</taxon>
        <taxon>Mortierellomycotina</taxon>
        <taxon>Mortierellomycetes</taxon>
        <taxon>Mortierellales</taxon>
        <taxon>Mortierellaceae</taxon>
        <taxon>Linnemannia</taxon>
    </lineage>
</organism>
<keyword evidence="2" id="KW-0472">Membrane</keyword>
<name>A0A197JI87_9FUNG</name>
<feature type="region of interest" description="Disordered" evidence="1">
    <location>
        <begin position="1"/>
        <end position="29"/>
    </location>
</feature>
<evidence type="ECO:0000256" key="1">
    <source>
        <dbReference type="SAM" id="MobiDB-lite"/>
    </source>
</evidence>
<feature type="transmembrane region" description="Helical" evidence="2">
    <location>
        <begin position="63"/>
        <end position="84"/>
    </location>
</feature>
<feature type="transmembrane region" description="Helical" evidence="2">
    <location>
        <begin position="91"/>
        <end position="109"/>
    </location>
</feature>
<dbReference type="Proteomes" id="UP000078512">
    <property type="component" value="Unassembled WGS sequence"/>
</dbReference>
<dbReference type="EMBL" id="KV442086">
    <property type="protein sequence ID" value="OAQ24907.1"/>
    <property type="molecule type" value="Genomic_DNA"/>
</dbReference>
<evidence type="ECO:0000256" key="2">
    <source>
        <dbReference type="SAM" id="Phobius"/>
    </source>
</evidence>
<keyword evidence="2" id="KW-1133">Transmembrane helix</keyword>
<accession>A0A197JI87</accession>
<gene>
    <name evidence="3" type="ORF">K457DRAFT_129481</name>
</gene>